<dbReference type="InterPro" id="IPR056782">
    <property type="entry name" value="HAD_PNKP"/>
</dbReference>
<evidence type="ECO:0000313" key="2">
    <source>
        <dbReference type="EMBL" id="AEA12068.1"/>
    </source>
</evidence>
<dbReference type="Pfam" id="PF25109">
    <property type="entry name" value="HAD_PNKP"/>
    <property type="match status" value="1"/>
</dbReference>
<keyword evidence="3" id="KW-1185">Reference proteome</keyword>
<dbReference type="RefSeq" id="WP_013679404.1">
    <property type="nucleotide sequence ID" value="NC_015315.1"/>
</dbReference>
<evidence type="ECO:0000313" key="3">
    <source>
        <dbReference type="Proteomes" id="UP000008138"/>
    </source>
</evidence>
<proteinExistence type="predicted"/>
<protein>
    <recommendedName>
        <fullName evidence="1">Polynucleotide kinase PNKP phosphatase domain-containing protein</fullName>
    </recommendedName>
</protein>
<dbReference type="InterPro" id="IPR023214">
    <property type="entry name" value="HAD_sf"/>
</dbReference>
<dbReference type="GeneID" id="10360117"/>
<organism evidence="2 3">
    <name type="scientific">Thermoproteus uzoniensis (strain 768-20)</name>
    <dbReference type="NCBI Taxonomy" id="999630"/>
    <lineage>
        <taxon>Archaea</taxon>
        <taxon>Thermoproteota</taxon>
        <taxon>Thermoprotei</taxon>
        <taxon>Thermoproteales</taxon>
        <taxon>Thermoproteaceae</taxon>
        <taxon>Thermoproteus</taxon>
    </lineage>
</organism>
<dbReference type="HOGENOM" id="CLU_136586_0_0_2"/>
<feature type="domain" description="Polynucleotide kinase PNKP phosphatase" evidence="1">
    <location>
        <begin position="6"/>
        <end position="141"/>
    </location>
</feature>
<dbReference type="eggNOG" id="arCOG07435">
    <property type="taxonomic scope" value="Archaea"/>
</dbReference>
<dbReference type="SUPFAM" id="SSF56784">
    <property type="entry name" value="HAD-like"/>
    <property type="match status" value="1"/>
</dbReference>
<dbReference type="KEGG" id="tuz:TUZN_0574"/>
<sequence length="146" mass="16454">MSLGAISFDIDGVLVDASRRLSMCLNGGSVDWDCFLDCSKLGLDSPKYRYIELALRLYERGRKIVVVTGRPEYMRRCTEAQLRSYGVPFAGLYMRPLGDVRQDHLYKADVMARLIRSGVKIWAHFDDNLDTVKALNALGIDAVLAY</sequence>
<accession>F2L3T4</accession>
<dbReference type="InterPro" id="IPR036412">
    <property type="entry name" value="HAD-like_sf"/>
</dbReference>
<dbReference type="Proteomes" id="UP000008138">
    <property type="component" value="Chromosome"/>
</dbReference>
<evidence type="ECO:0000259" key="1">
    <source>
        <dbReference type="Pfam" id="PF25109"/>
    </source>
</evidence>
<gene>
    <name evidence="2" type="ordered locus">TUZN_0574</name>
</gene>
<dbReference type="OrthoDB" id="24721at2157"/>
<reference key="2">
    <citation type="submission" date="2011-03" db="EMBL/GenBank/DDBJ databases">
        <title>Complete genome sequence of the thermoacidophilic crenarchaeon Thermoproteus uzoniensis 768-20.</title>
        <authorList>
            <person name="Mardanov A.V."/>
            <person name="Gumerov V.M."/>
            <person name="Beletsky A.V."/>
            <person name="Prokofeva M.I."/>
            <person name="Bonch-Osmolovskaya E.A."/>
            <person name="Ravin N.V."/>
            <person name="Skryabin K.G."/>
        </authorList>
    </citation>
    <scope>NUCLEOTIDE SEQUENCE</scope>
    <source>
        <strain>768-20</strain>
    </source>
</reference>
<reference evidence="2 3" key="1">
    <citation type="journal article" date="2011" name="J. Bacteriol.">
        <title>Complete genome sequence of the thermoacidophilic crenarchaeon Thermoproteus uzoniensis 768-20.</title>
        <authorList>
            <person name="Mardanov A.V."/>
            <person name="Gumerov V.M."/>
            <person name="Beletsky A.V."/>
            <person name="Prokofeva M.I."/>
            <person name="Bonch-Osmolovskaya E.A."/>
            <person name="Ravin N.V."/>
            <person name="Skryabin K.G."/>
        </authorList>
    </citation>
    <scope>NUCLEOTIDE SEQUENCE [LARGE SCALE GENOMIC DNA]</scope>
    <source>
        <strain evidence="2 3">768-20</strain>
    </source>
</reference>
<dbReference type="Gene3D" id="3.40.50.1000">
    <property type="entry name" value="HAD superfamily/HAD-like"/>
    <property type="match status" value="1"/>
</dbReference>
<dbReference type="EMBL" id="CP002590">
    <property type="protein sequence ID" value="AEA12068.1"/>
    <property type="molecule type" value="Genomic_DNA"/>
</dbReference>
<name>F2L3T4_THEU7</name>
<dbReference type="AlphaFoldDB" id="F2L3T4"/>